<name>F5H1S4_HUMAN</name>
<dbReference type="UCSC" id="uc058qms.1">
    <property type="organism name" value="human"/>
</dbReference>
<dbReference type="AlphaFoldDB" id="F5H1S4"/>
<reference evidence="1" key="4">
    <citation type="submission" date="2025-08" db="UniProtKB">
        <authorList>
            <consortium name="Ensembl"/>
        </authorList>
    </citation>
    <scope>IDENTIFICATION</scope>
</reference>
<reference evidence="1" key="5">
    <citation type="submission" date="2025-09" db="UniProtKB">
        <authorList>
            <consortium name="Ensembl"/>
        </authorList>
    </citation>
    <scope>IDENTIFICATION</scope>
</reference>
<dbReference type="EMBL" id="KF455663">
    <property type="status" value="NOT_ANNOTATED_CDS"/>
    <property type="molecule type" value="Genomic_DNA"/>
</dbReference>
<dbReference type="OpenTargets" id="ENSG00000155957"/>
<dbReference type="ExpressionAtlas" id="F5H1S4">
    <property type="expression patterns" value="baseline and differential"/>
</dbReference>
<evidence type="ECO:0000313" key="1">
    <source>
        <dbReference type="Ensembl" id="ENSP00000438957.1"/>
    </source>
</evidence>
<dbReference type="ProteomicsDB" id="25747"/>
<dbReference type="Ensembl" id="ENST00000545504.1">
    <property type="protein sequence ID" value="ENSP00000438957.1"/>
    <property type="gene ID" value="ENSG00000155957.19"/>
</dbReference>
<gene>
    <name evidence="1" type="primary">TMBIM4</name>
</gene>
<dbReference type="GeneTree" id="ENSGT01050000244940"/>
<protein>
    <submittedName>
        <fullName evidence="1">Transmembrane BAX inhibitor motif containing 4</fullName>
    </submittedName>
</protein>
<accession>F5H1S4</accession>
<dbReference type="EMBL" id="AC078927">
    <property type="status" value="NOT_ANNOTATED_CDS"/>
    <property type="molecule type" value="Genomic_DNA"/>
</dbReference>
<organism evidence="1 2">
    <name type="scientific">Homo sapiens</name>
    <name type="common">Human</name>
    <dbReference type="NCBI Taxonomy" id="9606"/>
    <lineage>
        <taxon>Eukaryota</taxon>
        <taxon>Metazoa</taxon>
        <taxon>Chordata</taxon>
        <taxon>Craniata</taxon>
        <taxon>Vertebrata</taxon>
        <taxon>Euteleostomi</taxon>
        <taxon>Mammalia</taxon>
        <taxon>Eutheria</taxon>
        <taxon>Euarchontoglires</taxon>
        <taxon>Primates</taxon>
        <taxon>Haplorrhini</taxon>
        <taxon>Catarrhini</taxon>
        <taxon>Hominidae</taxon>
        <taxon>Homo</taxon>
    </lineage>
</organism>
<proteinExistence type="predicted"/>
<evidence type="ECO:0000313" key="2">
    <source>
        <dbReference type="Proteomes" id="UP000005640"/>
    </source>
</evidence>
<dbReference type="ChiTaRS" id="TMBIM4">
    <property type="organism name" value="human"/>
</dbReference>
<reference evidence="1 2" key="1">
    <citation type="journal article" date="2001" name="Nature">
        <title>Initial sequencing and analysis of the human genome.</title>
        <authorList>
            <consortium name="International Human Genome Sequencing Consortium"/>
            <person name="Lander E.S."/>
            <person name="Linton L.M."/>
            <person name="Birren B."/>
            <person name="Nusbaum C."/>
            <person name="Zody M.C."/>
            <person name="Baldwin J."/>
            <person name="Devon K."/>
            <person name="Dewar K."/>
            <person name="Doyle M."/>
            <person name="FitzHugh W."/>
            <person name="Funke R."/>
            <person name="Gage D."/>
            <person name="Harris K."/>
            <person name="Heaford A."/>
            <person name="Howland J."/>
            <person name="Kann L."/>
            <person name="Lehoczky J."/>
            <person name="LeVine R."/>
            <person name="McEwan P."/>
            <person name="McKernan K."/>
            <person name="Meldrim J."/>
            <person name="Mesirov J.P."/>
            <person name="Miranda C."/>
            <person name="Morris W."/>
            <person name="Naylor J."/>
            <person name="Raymond C."/>
            <person name="Rosetti M."/>
            <person name="Santos R."/>
            <person name="Sheridan A."/>
            <person name="Sougnez C."/>
            <person name="Stange-Thomann N."/>
            <person name="Stojanovic N."/>
            <person name="Subramanian A."/>
            <person name="Wyman D."/>
            <person name="Rogers J."/>
            <person name="Sulston J."/>
            <person name="Ainscough R."/>
            <person name="Beck S."/>
            <person name="Bentley D."/>
            <person name="Burton J."/>
            <person name="Clee C."/>
            <person name="Carter N."/>
            <person name="Coulson A."/>
            <person name="Deadman R."/>
            <person name="Deloukas P."/>
            <person name="Dunham A."/>
            <person name="Dunham I."/>
            <person name="Durbin R."/>
            <person name="French L."/>
            <person name="Grafham D."/>
            <person name="Gregory S."/>
            <person name="Hubbard T."/>
            <person name="Humphray S."/>
            <person name="Hunt A."/>
            <person name="Jones M."/>
            <person name="Lloyd C."/>
            <person name="McMurray A."/>
            <person name="Matthews L."/>
            <person name="Mercer S."/>
            <person name="Milne S."/>
            <person name="Mullikin J.C."/>
            <person name="Mungall A."/>
            <person name="Plumb R."/>
            <person name="Ross M."/>
            <person name="Shownkeen R."/>
            <person name="Sims S."/>
            <person name="Waterston R.H."/>
            <person name="Wilson R.K."/>
            <person name="Hillier L.W."/>
            <person name="McPherson J.D."/>
            <person name="Marra M.A."/>
            <person name="Mardis E.R."/>
            <person name="Fulton L.A."/>
            <person name="Chinwalla A.T."/>
            <person name="Pepin K.H."/>
            <person name="Gish W.R."/>
            <person name="Chissoe S.L."/>
            <person name="Wendl M.C."/>
            <person name="Delehaunty K.D."/>
            <person name="Miner T.L."/>
            <person name="Delehaunty A."/>
            <person name="Kramer J.B."/>
            <person name="Cook L.L."/>
            <person name="Fulton R.S."/>
            <person name="Johnson D.L."/>
            <person name="Minx P.J."/>
            <person name="Clifton S.W."/>
            <person name="Hawkins T."/>
            <person name="Branscomb E."/>
            <person name="Predki P."/>
            <person name="Richardson P."/>
            <person name="Wenning S."/>
            <person name="Slezak T."/>
            <person name="Doggett N."/>
            <person name="Cheng J.F."/>
            <person name="Olsen A."/>
            <person name="Lucas S."/>
            <person name="Elkin C."/>
            <person name="Uberbacher E."/>
            <person name="Frazier M."/>
            <person name="Gibbs R.A."/>
            <person name="Muzny D.M."/>
            <person name="Scherer S.E."/>
            <person name="Bouck J.B."/>
            <person name="Sodergren E.J."/>
            <person name="Worley K.C."/>
            <person name="Rives C.M."/>
            <person name="Gorrell J.H."/>
            <person name="Metzker M.L."/>
            <person name="Naylor S.L."/>
            <person name="Kucherlapati R.S."/>
            <person name="Nelson D.L."/>
            <person name="Weinstock G.M."/>
            <person name="Sakaki Y."/>
            <person name="Fujiyama A."/>
            <person name="Hattori M."/>
            <person name="Yada T."/>
            <person name="Toyoda A."/>
            <person name="Itoh T."/>
            <person name="Kawagoe C."/>
            <person name="Watanabe H."/>
            <person name="Totoki Y."/>
            <person name="Taylor T."/>
            <person name="Weissenbach J."/>
            <person name="Heilig R."/>
            <person name="Saurin W."/>
            <person name="Artiguenave F."/>
            <person name="Brottier P."/>
            <person name="Bruls T."/>
            <person name="Pelletier E."/>
            <person name="Robert C."/>
            <person name="Wincker P."/>
            <person name="Smith D.R."/>
            <person name="Doucette-Stamm L."/>
            <person name="Rubenfield M."/>
            <person name="Weinstock K."/>
            <person name="Lee H.M."/>
            <person name="Dubois J."/>
            <person name="Rosenthal A."/>
            <person name="Platzer M."/>
            <person name="Nyakatura G."/>
            <person name="Taudien S."/>
            <person name="Rump A."/>
            <person name="Yang H."/>
            <person name="Yu J."/>
            <person name="Wang J."/>
            <person name="Huang G."/>
            <person name="Gu J."/>
            <person name="Hood L."/>
            <person name="Rowen L."/>
            <person name="Madan A."/>
            <person name="Qin S."/>
            <person name="Davis R.W."/>
            <person name="Federspiel N.A."/>
            <person name="Abola A.P."/>
            <person name="Proctor M.J."/>
            <person name="Myers R.M."/>
            <person name="Schmutz J."/>
            <person name="Dickson M."/>
            <person name="Grimwood J."/>
            <person name="Cox D.R."/>
            <person name="Olson M.V."/>
            <person name="Kaul R."/>
            <person name="Raymond C."/>
            <person name="Shimizu N."/>
            <person name="Kawasaki K."/>
            <person name="Minoshima S."/>
            <person name="Evans G.A."/>
            <person name="Athanasiou M."/>
            <person name="Schultz R."/>
            <person name="Roe B.A."/>
            <person name="Chen F."/>
            <person name="Pan H."/>
            <person name="Ramser J."/>
            <person name="Lehrach H."/>
            <person name="Reinhardt R."/>
            <person name="McCombie W.R."/>
            <person name="de la Bastide M."/>
            <person name="Dedhia N."/>
            <person name="Blocker H."/>
            <person name="Hornischer K."/>
            <person name="Nordsiek G."/>
            <person name="Agarwala R."/>
            <person name="Aravind L."/>
            <person name="Bailey J.A."/>
            <person name="Bateman A."/>
            <person name="Batzoglou S."/>
            <person name="Birney E."/>
            <person name="Bork P."/>
            <person name="Brown D.G."/>
            <person name="Burge C.B."/>
            <person name="Cerutti L."/>
            <person name="Chen H.C."/>
            <person name="Church D."/>
            <person name="Clamp M."/>
            <person name="Copley R.R."/>
            <person name="Doerks T."/>
            <person name="Eddy S.R."/>
            <person name="Eichler E.E."/>
            <person name="Furey T.S."/>
            <person name="Galagan J."/>
            <person name="Gilbert J.G."/>
            <person name="Harmon C."/>
            <person name="Hayashizaki Y."/>
            <person name="Haussler D."/>
            <person name="Hermjakob H."/>
            <person name="Hokamp K."/>
            <person name="Jang W."/>
            <person name="Johnson L.S."/>
            <person name="Jones T.A."/>
            <person name="Kasif S."/>
            <person name="Kaspryzk A."/>
            <person name="Kennedy S."/>
            <person name="Kent W.J."/>
            <person name="Kitts P."/>
            <person name="Koonin E.V."/>
            <person name="Korf I."/>
            <person name="Kulp D."/>
            <person name="Lancet D."/>
            <person name="Lowe T.M."/>
            <person name="McLysaght A."/>
            <person name="Mikkelsen T."/>
            <person name="Moran J.V."/>
            <person name="Mulder N."/>
            <person name="Pollara V.J."/>
            <person name="Ponting C.P."/>
            <person name="Schuler G."/>
            <person name="Schultz J."/>
            <person name="Slater G."/>
            <person name="Smit A.F."/>
            <person name="Stupka E."/>
            <person name="Szustakowski J."/>
            <person name="Thierry-Mieg D."/>
            <person name="Thierry-Mieg J."/>
            <person name="Wagner L."/>
            <person name="Wallis J."/>
            <person name="Wheeler R."/>
            <person name="Williams A."/>
            <person name="Wolf Y.I."/>
            <person name="Wolfe K.H."/>
            <person name="Yang S.P."/>
            <person name="Yeh R.F."/>
            <person name="Collins F."/>
            <person name="Guyer M.S."/>
            <person name="Peterson J."/>
            <person name="Felsenfeld A."/>
            <person name="Wetterstrand K.A."/>
            <person name="Patrinos A."/>
            <person name="Morgan M.J."/>
            <person name="de Jong P."/>
            <person name="Catanese J.J."/>
            <person name="Osoegawa K."/>
            <person name="Shizuya H."/>
            <person name="Choi S."/>
            <person name="Chen Y.J."/>
        </authorList>
    </citation>
    <scope>NUCLEOTIDE SEQUENCE [LARGE SCALE GENOMIC DNA]</scope>
</reference>
<dbReference type="Bgee" id="ENSG00000155957">
    <property type="expression patterns" value="Expressed in buccal mucosa cell and 200 other cell types or tissues"/>
</dbReference>
<dbReference type="Proteomes" id="UP000005640">
    <property type="component" value="Chromosome 12"/>
</dbReference>
<dbReference type="HOGENOM" id="CLU_3191051_0_0_1"/>
<dbReference type="HGNC" id="HGNC:24257">
    <property type="gene designation" value="TMBIM4"/>
</dbReference>
<dbReference type="OrthoDB" id="7933078at2759"/>
<dbReference type="VEuPathDB" id="HostDB:ENSG00000155957"/>
<keyword evidence="2" id="KW-1185">Reference proteome</keyword>
<dbReference type="MassIVE" id="F5H1S4"/>
<reference evidence="1 2" key="3">
    <citation type="journal article" date="2006" name="Nature">
        <title>The finished DNA sequence of human chromosome 12.</title>
        <authorList>
            <consortium name="Baylor College of Medicine Human Genome Sequencing Center Sequence Production Team"/>
            <person name="Scherer S.E."/>
            <person name="Muzny D.M."/>
            <person name="Buhay C.J."/>
            <person name="Chen R."/>
            <person name="Cree A."/>
            <person name="Ding Y."/>
            <person name="Dugan-Rocha S."/>
            <person name="Gill R."/>
            <person name="Gunaratne P."/>
            <person name="Harris R.A."/>
            <person name="Hawes A.C."/>
            <person name="Hernandez J."/>
            <person name="Hodgson A.V."/>
            <person name="Hume J."/>
            <person name="Jackson A."/>
            <person name="Khan Z.M."/>
            <person name="Kovar-Smith C."/>
            <person name="Lewis L.R."/>
            <person name="Lozado R.J."/>
            <person name="Metzker M.L."/>
            <person name="Milosavljevic A."/>
            <person name="Miner G.R."/>
            <person name="Montgomery K.T."/>
            <person name="Morgan M.B."/>
            <person name="Nazareth L.V."/>
            <person name="Scott G."/>
            <person name="Sodergren E."/>
            <person name="Song X.Z."/>
            <person name="Steffen D."/>
            <person name="Lovering R.C."/>
            <person name="Wheeler D.A."/>
            <person name="Worley K.C."/>
            <person name="Yuan Y."/>
            <person name="Zhang Z."/>
            <person name="Adams C.Q."/>
            <person name="Ansari-Lari M.A."/>
            <person name="Ayele M."/>
            <person name="Brown M.J."/>
            <person name="Chen G."/>
            <person name="Chen Z."/>
            <person name="Clerc-Blankenburg K.P."/>
            <person name="Davis C."/>
            <person name="Delgado O."/>
            <person name="Dinh H.H."/>
            <person name="Draper H."/>
            <person name="Gonzalez-Garay M.L."/>
            <person name="Havlak P."/>
            <person name="Jackson L.R."/>
            <person name="Jacob L.S."/>
            <person name="Kelly S.H."/>
            <person name="Li L."/>
            <person name="Li Z."/>
            <person name="Liu J."/>
            <person name="Liu W."/>
            <person name="Lu J."/>
            <person name="Maheshwari M."/>
            <person name="Nguyen B.V."/>
            <person name="Okwuonu G.O."/>
            <person name="Pasternak S."/>
            <person name="Perez L.M."/>
            <person name="Plopper F.J."/>
            <person name="Santibanez J."/>
            <person name="Shen H."/>
            <person name="Tabor P.E."/>
            <person name="Verduzco D."/>
            <person name="Waldron L."/>
            <person name="Wang Q."/>
            <person name="Williams G.A."/>
            <person name="Zhang J."/>
            <person name="Zhou J."/>
            <person name="Allen C.C."/>
            <person name="Amin A.G."/>
            <person name="Anyalebechi V."/>
            <person name="Bailey M."/>
            <person name="Barbaria J.A."/>
            <person name="Bimage K.E."/>
            <person name="Bryant N.P."/>
            <person name="Burch P.E."/>
            <person name="Burkett C.E."/>
            <person name="Burrell K.L."/>
            <person name="Calderon E."/>
            <person name="Cardenas V."/>
            <person name="Carter K."/>
            <person name="Casias K."/>
            <person name="Cavazos I."/>
            <person name="Cavazos S.R."/>
            <person name="Ceasar H."/>
            <person name="Chacko J."/>
            <person name="Chan S.N."/>
            <person name="Chavez D."/>
            <person name="Christopoulos C."/>
            <person name="Chu J."/>
            <person name="Cockrell R."/>
            <person name="Cox C.D."/>
            <person name="Dang M."/>
            <person name="Dathorne S.R."/>
            <person name="David R."/>
            <person name="Davis C.M."/>
            <person name="Davy-Carroll L."/>
            <person name="Deshazo D.R."/>
            <person name="Donlin J.E."/>
            <person name="D'Souza L."/>
            <person name="Eaves K.A."/>
            <person name="Egan A."/>
            <person name="Emery-Cohen A.J."/>
            <person name="Escotto M."/>
            <person name="Flagg N."/>
            <person name="Forbes L.D."/>
            <person name="Gabisi A.M."/>
            <person name="Garza M."/>
            <person name="Hamilton C."/>
            <person name="Henderson N."/>
            <person name="Hernandez O."/>
            <person name="Hines S."/>
            <person name="Hogues M.E."/>
            <person name="Huang M."/>
            <person name="Idlebird D.G."/>
            <person name="Johnson R."/>
            <person name="Jolivet A."/>
            <person name="Jones S."/>
            <person name="Kagan R."/>
            <person name="King L.M."/>
            <person name="Leal B."/>
            <person name="Lebow H."/>
            <person name="Lee S."/>
            <person name="LeVan J.M."/>
            <person name="Lewis L.C."/>
            <person name="London P."/>
            <person name="Lorensuhewa L.M."/>
            <person name="Loulseged H."/>
            <person name="Lovett D.A."/>
            <person name="Lucier A."/>
            <person name="Lucier R.L."/>
            <person name="Ma J."/>
            <person name="Madu R.C."/>
            <person name="Mapua P."/>
            <person name="Martindale A.D."/>
            <person name="Martinez E."/>
            <person name="Massey E."/>
            <person name="Mawhiney S."/>
            <person name="Meador M.G."/>
            <person name="Mendez S."/>
            <person name="Mercado C."/>
            <person name="Mercado I.C."/>
            <person name="Merritt C.E."/>
            <person name="Miner Z.L."/>
            <person name="Minja E."/>
            <person name="Mitchell T."/>
            <person name="Mohabbat F."/>
            <person name="Mohabbat K."/>
            <person name="Montgomery B."/>
            <person name="Moore N."/>
            <person name="Morris S."/>
            <person name="Munidasa M."/>
            <person name="Ngo R.N."/>
            <person name="Nguyen N.B."/>
            <person name="Nickerson E."/>
            <person name="Nwaokelemeh O.O."/>
            <person name="Nwokenkwo S."/>
            <person name="Obregon M."/>
            <person name="Oguh M."/>
            <person name="Oragunye N."/>
            <person name="Oviedo R.J."/>
            <person name="Parish B.J."/>
            <person name="Parker D.N."/>
            <person name="Parrish J."/>
            <person name="Parks K.L."/>
            <person name="Paul H.A."/>
            <person name="Payton B.A."/>
            <person name="Perez A."/>
            <person name="Perrin W."/>
            <person name="Pickens A."/>
            <person name="Primus E.L."/>
            <person name="Pu L.L."/>
            <person name="Puazo M."/>
            <person name="Quiles M.M."/>
            <person name="Quiroz J.B."/>
            <person name="Rabata D."/>
            <person name="Reeves K."/>
            <person name="Ruiz S.J."/>
            <person name="Shao H."/>
            <person name="Sisson I."/>
            <person name="Sonaike T."/>
            <person name="Sorelle R.P."/>
            <person name="Sutton A.E."/>
            <person name="Svatek A.F."/>
            <person name="Svetz L.A."/>
            <person name="Tamerisa K.S."/>
            <person name="Taylor T.R."/>
            <person name="Teague B."/>
            <person name="Thomas N."/>
            <person name="Thorn R.D."/>
            <person name="Trejos Z.Y."/>
            <person name="Trevino B.K."/>
            <person name="Ukegbu O.N."/>
            <person name="Urban J.B."/>
            <person name="Vasquez L.I."/>
            <person name="Vera V.A."/>
            <person name="Villasana D.M."/>
            <person name="Wang L."/>
            <person name="Ward-Moore S."/>
            <person name="Warren J.T."/>
            <person name="Wei X."/>
            <person name="White F."/>
            <person name="Williamson A.L."/>
            <person name="Wleczyk R."/>
            <person name="Wooden H.S."/>
            <person name="Wooden S.H."/>
            <person name="Yen J."/>
            <person name="Yoon L."/>
            <person name="Yoon V."/>
            <person name="Zorrilla S.E."/>
            <person name="Nelson D."/>
            <person name="Kucherlapati R."/>
            <person name="Weinstock G."/>
            <person name="Gibbs R.A."/>
            <person name="null."/>
        </authorList>
    </citation>
    <scope>NUCLEOTIDE SEQUENCE [LARGE SCALE GENOMIC DNA]</scope>
</reference>
<sequence length="47" mass="5095">MADPDPRYPRSSIEDDFNYGSSVASATVHIRMDAVGSSDCGSCCYFL</sequence>
<reference evidence="1 2" key="2">
    <citation type="journal article" date="2004" name="Nature">
        <title>Finishing the euchromatic sequence of the human genome.</title>
        <authorList>
            <consortium name="International Human Genome Sequencing Consortium"/>
        </authorList>
    </citation>
    <scope>NUCLEOTIDE SEQUENCE [LARGE SCALE GENOMIC DNA]</scope>
</reference>